<dbReference type="InterPro" id="IPR042114">
    <property type="entry name" value="GatB_C_1"/>
</dbReference>
<keyword evidence="6 10" id="KW-0648">Protein biosynthesis</keyword>
<comment type="caution">
    <text evidence="12">The sequence shown here is derived from an EMBL/GenBank/DDBJ whole genome shotgun (WGS) entry which is preliminary data.</text>
</comment>
<dbReference type="SUPFAM" id="SSF89095">
    <property type="entry name" value="GatB/YqeY motif"/>
    <property type="match status" value="1"/>
</dbReference>
<evidence type="ECO:0000256" key="1">
    <source>
        <dbReference type="ARBA" id="ARBA00005306"/>
    </source>
</evidence>
<dbReference type="FunFam" id="1.10.10.410:FF:000001">
    <property type="entry name" value="Aspartyl/glutamyl-tRNA(Asn/Gln) amidotransferase subunit B"/>
    <property type="match status" value="1"/>
</dbReference>
<dbReference type="GO" id="GO:0070681">
    <property type="term" value="P:glutaminyl-tRNAGln biosynthesis via transamidation"/>
    <property type="evidence" value="ECO:0007669"/>
    <property type="project" value="TreeGrafter"/>
</dbReference>
<dbReference type="SUPFAM" id="SSF55931">
    <property type="entry name" value="Glutamine synthetase/guanido kinase"/>
    <property type="match status" value="1"/>
</dbReference>
<comment type="catalytic activity">
    <reaction evidence="8 10">
        <text>L-aspartyl-tRNA(Asn) + L-glutamine + ATP + H2O = L-asparaginyl-tRNA(Asn) + L-glutamate + ADP + phosphate + 2 H(+)</text>
        <dbReference type="Rhea" id="RHEA:14513"/>
        <dbReference type="Rhea" id="RHEA-COMP:9674"/>
        <dbReference type="Rhea" id="RHEA-COMP:9677"/>
        <dbReference type="ChEBI" id="CHEBI:15377"/>
        <dbReference type="ChEBI" id="CHEBI:15378"/>
        <dbReference type="ChEBI" id="CHEBI:29985"/>
        <dbReference type="ChEBI" id="CHEBI:30616"/>
        <dbReference type="ChEBI" id="CHEBI:43474"/>
        <dbReference type="ChEBI" id="CHEBI:58359"/>
        <dbReference type="ChEBI" id="CHEBI:78515"/>
        <dbReference type="ChEBI" id="CHEBI:78516"/>
        <dbReference type="ChEBI" id="CHEBI:456216"/>
    </reaction>
</comment>
<dbReference type="Pfam" id="PF02934">
    <property type="entry name" value="GatB_N"/>
    <property type="match status" value="1"/>
</dbReference>
<dbReference type="InterPro" id="IPR003789">
    <property type="entry name" value="Asn/Gln_tRNA_amidoTrase-B-like"/>
</dbReference>
<accession>A0A9D1HL64</accession>
<dbReference type="EMBL" id="DVMH01000010">
    <property type="protein sequence ID" value="HIU09933.1"/>
    <property type="molecule type" value="Genomic_DNA"/>
</dbReference>
<gene>
    <name evidence="10 12" type="primary">gatB</name>
    <name evidence="12" type="ORF">IAB00_01550</name>
</gene>
<dbReference type="InterPro" id="IPR017959">
    <property type="entry name" value="Asn/Gln-tRNA_amidoTrfase_suB/E"/>
</dbReference>
<evidence type="ECO:0000313" key="12">
    <source>
        <dbReference type="EMBL" id="HIU09933.1"/>
    </source>
</evidence>
<evidence type="ECO:0000256" key="8">
    <source>
        <dbReference type="ARBA" id="ARBA00047380"/>
    </source>
</evidence>
<evidence type="ECO:0000256" key="9">
    <source>
        <dbReference type="ARBA" id="ARBA00047913"/>
    </source>
</evidence>
<comment type="subunit">
    <text evidence="2 10">Heterotrimer of A, B and C subunits.</text>
</comment>
<evidence type="ECO:0000256" key="2">
    <source>
        <dbReference type="ARBA" id="ARBA00011123"/>
    </source>
</evidence>
<proteinExistence type="inferred from homology"/>
<dbReference type="InterPro" id="IPR014746">
    <property type="entry name" value="Gln_synth/guanido_kin_cat_dom"/>
</dbReference>
<comment type="catalytic activity">
    <reaction evidence="9 10">
        <text>L-glutamyl-tRNA(Gln) + L-glutamine + ATP + H2O = L-glutaminyl-tRNA(Gln) + L-glutamate + ADP + phosphate + H(+)</text>
        <dbReference type="Rhea" id="RHEA:17521"/>
        <dbReference type="Rhea" id="RHEA-COMP:9681"/>
        <dbReference type="Rhea" id="RHEA-COMP:9684"/>
        <dbReference type="ChEBI" id="CHEBI:15377"/>
        <dbReference type="ChEBI" id="CHEBI:15378"/>
        <dbReference type="ChEBI" id="CHEBI:29985"/>
        <dbReference type="ChEBI" id="CHEBI:30616"/>
        <dbReference type="ChEBI" id="CHEBI:43474"/>
        <dbReference type="ChEBI" id="CHEBI:58359"/>
        <dbReference type="ChEBI" id="CHEBI:78520"/>
        <dbReference type="ChEBI" id="CHEBI:78521"/>
        <dbReference type="ChEBI" id="CHEBI:456216"/>
    </reaction>
</comment>
<dbReference type="Gene3D" id="1.10.10.410">
    <property type="match status" value="1"/>
</dbReference>
<keyword evidence="4 10" id="KW-0547">Nucleotide-binding</keyword>
<dbReference type="PANTHER" id="PTHR11659:SF0">
    <property type="entry name" value="GLUTAMYL-TRNA(GLN) AMIDOTRANSFERASE SUBUNIT B, MITOCHONDRIAL"/>
    <property type="match status" value="1"/>
</dbReference>
<dbReference type="Gene3D" id="1.10.150.380">
    <property type="entry name" value="GatB domain, N-terminal subdomain"/>
    <property type="match status" value="1"/>
</dbReference>
<dbReference type="HAMAP" id="MF_00121">
    <property type="entry name" value="GatB"/>
    <property type="match status" value="1"/>
</dbReference>
<keyword evidence="3 10" id="KW-0436">Ligase</keyword>
<dbReference type="Pfam" id="PF02637">
    <property type="entry name" value="GatB_Yqey"/>
    <property type="match status" value="1"/>
</dbReference>
<dbReference type="GO" id="GO:0006412">
    <property type="term" value="P:translation"/>
    <property type="evidence" value="ECO:0007669"/>
    <property type="project" value="UniProtKB-UniRule"/>
</dbReference>
<dbReference type="FunFam" id="1.10.150.380:FF:000001">
    <property type="entry name" value="Aspartyl/glutamyl-tRNA(Asn/Gln) amidotransferase subunit B"/>
    <property type="match status" value="1"/>
</dbReference>
<dbReference type="InterPro" id="IPR017958">
    <property type="entry name" value="Gln-tRNA_amidoTrfase_suB_CS"/>
</dbReference>
<evidence type="ECO:0000256" key="5">
    <source>
        <dbReference type="ARBA" id="ARBA00022840"/>
    </source>
</evidence>
<dbReference type="SMART" id="SM00845">
    <property type="entry name" value="GatB_Yqey"/>
    <property type="match status" value="1"/>
</dbReference>
<dbReference type="PROSITE" id="PS01234">
    <property type="entry name" value="GATB"/>
    <property type="match status" value="1"/>
</dbReference>
<dbReference type="EC" id="6.3.5.-" evidence="10"/>
<evidence type="ECO:0000256" key="3">
    <source>
        <dbReference type="ARBA" id="ARBA00022598"/>
    </source>
</evidence>
<evidence type="ECO:0000256" key="6">
    <source>
        <dbReference type="ARBA" id="ARBA00022917"/>
    </source>
</evidence>
<organism evidence="12 13">
    <name type="scientific">Candidatus Avidehalobacter gallistercoris</name>
    <dbReference type="NCBI Taxonomy" id="2840694"/>
    <lineage>
        <taxon>Bacteria</taxon>
        <taxon>Bacillati</taxon>
        <taxon>Bacillota</taxon>
        <taxon>Clostridia</taxon>
        <taxon>Eubacteriales</taxon>
        <taxon>Peptococcaceae</taxon>
        <taxon>Peptococcaceae incertae sedis</taxon>
        <taxon>Candidatus Avidehalobacter</taxon>
    </lineage>
</organism>
<protein>
    <recommendedName>
        <fullName evidence="10">Aspartyl/glutamyl-tRNA(Asn/Gln) amidotransferase subunit B</fullName>
        <shortName evidence="10">Asp/Glu-ADT subunit B</shortName>
        <ecNumber evidence="10">6.3.5.-</ecNumber>
    </recommendedName>
</protein>
<comment type="function">
    <text evidence="7 10">Allows the formation of correctly charged Asn-tRNA(Asn) or Gln-tRNA(Gln) through the transamidation of misacylated Asp-tRNA(Asn) or Glu-tRNA(Gln) in organisms which lack either or both of asparaginyl-tRNA or glutaminyl-tRNA synthetases. The reaction takes place in the presence of glutamine and ATP through an activated phospho-Asp-tRNA(Asn) or phospho-Glu-tRNA(Gln).</text>
</comment>
<dbReference type="InterPro" id="IPR004413">
    <property type="entry name" value="GatB"/>
</dbReference>
<dbReference type="NCBIfam" id="NF004014">
    <property type="entry name" value="PRK05477.1-4"/>
    <property type="match status" value="1"/>
</dbReference>
<dbReference type="NCBIfam" id="TIGR00133">
    <property type="entry name" value="gatB"/>
    <property type="match status" value="1"/>
</dbReference>
<dbReference type="Proteomes" id="UP000824124">
    <property type="component" value="Unassembled WGS sequence"/>
</dbReference>
<dbReference type="GO" id="GO:0050567">
    <property type="term" value="F:glutaminyl-tRNA synthase (glutamine-hydrolyzing) activity"/>
    <property type="evidence" value="ECO:0007669"/>
    <property type="project" value="UniProtKB-UniRule"/>
</dbReference>
<sequence>MTGYKNTGYEVVIGLEVHVELNTASKIFCNCSTAFGAEPNTHVCPVCSGMPGVLPVMNKNVLEKAVAAGLATNCTITQQCKFDRKNYFYPDLPKAYQTSQLYLPICRSGYVEIEGDEGPKKVRIHQIHMEEDAGKLNHDAKSGSTLIDYNRCGVPLLEIVSEPDMSSAGEVQAYLEKLKSTMEYLNVSDCKMQEGSMRADVNLSVRRVGDTELGTRTETKNMNSFKAIARAIEYEIFRQIEVIEDGGRVQQETRRWDDEKGIGYAMRSKENAHDYRYFPEPDLAPINISDAYLAEIAATIPELPDQKKERYMQEFKLSAYDAAQLTRSRRLAEIFEQTVALCGQPKEAANFLIGDCLRLLNAEGREAQSLDFSPENLAALLKLVASGTINKTTAKAVFEKIYAENIDPTAYVKANGLEMMSDDGELDKLIAEIVAANPKSVADYKGGKKAAVGFLVGQVMKATKGKAYAGKVNAKLQEILNK</sequence>
<feature type="domain" description="Asn/Gln amidotransferase" evidence="11">
    <location>
        <begin position="333"/>
        <end position="480"/>
    </location>
</feature>
<evidence type="ECO:0000256" key="7">
    <source>
        <dbReference type="ARBA" id="ARBA00024799"/>
    </source>
</evidence>
<keyword evidence="5 10" id="KW-0067">ATP-binding</keyword>
<evidence type="ECO:0000256" key="4">
    <source>
        <dbReference type="ARBA" id="ARBA00022741"/>
    </source>
</evidence>
<dbReference type="AlphaFoldDB" id="A0A9D1HL64"/>
<name>A0A9D1HL64_9FIRM</name>
<dbReference type="InterPro" id="IPR018027">
    <property type="entry name" value="Asn/Gln_amidotransferase"/>
</dbReference>
<evidence type="ECO:0000256" key="10">
    <source>
        <dbReference type="HAMAP-Rule" id="MF_00121"/>
    </source>
</evidence>
<dbReference type="PANTHER" id="PTHR11659">
    <property type="entry name" value="GLUTAMYL-TRNA GLN AMIDOTRANSFERASE SUBUNIT B MITOCHONDRIAL AND PROKARYOTIC PET112-RELATED"/>
    <property type="match status" value="1"/>
</dbReference>
<dbReference type="InterPro" id="IPR023168">
    <property type="entry name" value="GatB_Yqey_C_2"/>
</dbReference>
<dbReference type="InterPro" id="IPR006075">
    <property type="entry name" value="Asn/Gln-tRNA_Trfase_suB/E_cat"/>
</dbReference>
<dbReference type="NCBIfam" id="NF004012">
    <property type="entry name" value="PRK05477.1-2"/>
    <property type="match status" value="1"/>
</dbReference>
<evidence type="ECO:0000313" key="13">
    <source>
        <dbReference type="Proteomes" id="UP000824124"/>
    </source>
</evidence>
<reference evidence="12" key="1">
    <citation type="submission" date="2020-10" db="EMBL/GenBank/DDBJ databases">
        <authorList>
            <person name="Gilroy R."/>
        </authorList>
    </citation>
    <scope>NUCLEOTIDE SEQUENCE</scope>
    <source>
        <strain evidence="12">2830</strain>
    </source>
</reference>
<dbReference type="GO" id="GO:0005524">
    <property type="term" value="F:ATP binding"/>
    <property type="evidence" value="ECO:0007669"/>
    <property type="project" value="UniProtKB-KW"/>
</dbReference>
<evidence type="ECO:0000259" key="11">
    <source>
        <dbReference type="SMART" id="SM00845"/>
    </source>
</evidence>
<comment type="similarity">
    <text evidence="1 10">Belongs to the GatB/GatE family. GatB subfamily.</text>
</comment>
<reference evidence="12" key="2">
    <citation type="journal article" date="2021" name="PeerJ">
        <title>Extensive microbial diversity within the chicken gut microbiome revealed by metagenomics and culture.</title>
        <authorList>
            <person name="Gilroy R."/>
            <person name="Ravi A."/>
            <person name="Getino M."/>
            <person name="Pursley I."/>
            <person name="Horton D.L."/>
            <person name="Alikhan N.F."/>
            <person name="Baker D."/>
            <person name="Gharbi K."/>
            <person name="Hall N."/>
            <person name="Watson M."/>
            <person name="Adriaenssens E.M."/>
            <person name="Foster-Nyarko E."/>
            <person name="Jarju S."/>
            <person name="Secka A."/>
            <person name="Antonio M."/>
            <person name="Oren A."/>
            <person name="Chaudhuri R.R."/>
            <person name="La Ragione R."/>
            <person name="Hildebrand F."/>
            <person name="Pallen M.J."/>
        </authorList>
    </citation>
    <scope>NUCLEOTIDE SEQUENCE</scope>
    <source>
        <strain evidence="12">2830</strain>
    </source>
</reference>